<gene>
    <name evidence="2" type="ORF">E2C01_066295</name>
</gene>
<proteinExistence type="predicted"/>
<evidence type="ECO:0000313" key="3">
    <source>
        <dbReference type="Proteomes" id="UP000324222"/>
    </source>
</evidence>
<sequence length="156" mass="17333">MMVRKQGVSEYGSCAPSNLSLKKPVNHNKDSSTNTTPQQKTSAVQQRYNLCDTGEMCRACVSCIRHRYTLTPGSITVPRGAATISRHHGLALPYQLNAGAFRKDTTVHHRRRNTGPRVILLDGVSQGGKFTSSVPYFFCLAFSDFIQLQNLMWGLE</sequence>
<keyword evidence="3" id="KW-1185">Reference proteome</keyword>
<feature type="compositionally biased region" description="Polar residues" evidence="1">
    <location>
        <begin position="31"/>
        <end position="43"/>
    </location>
</feature>
<dbReference type="Proteomes" id="UP000324222">
    <property type="component" value="Unassembled WGS sequence"/>
</dbReference>
<organism evidence="2 3">
    <name type="scientific">Portunus trituberculatus</name>
    <name type="common">Swimming crab</name>
    <name type="synonym">Neptunus trituberculatus</name>
    <dbReference type="NCBI Taxonomy" id="210409"/>
    <lineage>
        <taxon>Eukaryota</taxon>
        <taxon>Metazoa</taxon>
        <taxon>Ecdysozoa</taxon>
        <taxon>Arthropoda</taxon>
        <taxon>Crustacea</taxon>
        <taxon>Multicrustacea</taxon>
        <taxon>Malacostraca</taxon>
        <taxon>Eumalacostraca</taxon>
        <taxon>Eucarida</taxon>
        <taxon>Decapoda</taxon>
        <taxon>Pleocyemata</taxon>
        <taxon>Brachyura</taxon>
        <taxon>Eubrachyura</taxon>
        <taxon>Portunoidea</taxon>
        <taxon>Portunidae</taxon>
        <taxon>Portuninae</taxon>
        <taxon>Portunus</taxon>
    </lineage>
</organism>
<accession>A0A5B7HPD4</accession>
<comment type="caution">
    <text evidence="2">The sequence shown here is derived from an EMBL/GenBank/DDBJ whole genome shotgun (WGS) entry which is preliminary data.</text>
</comment>
<feature type="region of interest" description="Disordered" evidence="1">
    <location>
        <begin position="1"/>
        <end position="43"/>
    </location>
</feature>
<dbReference type="EMBL" id="VSRR010033951">
    <property type="protein sequence ID" value="MPC72003.1"/>
    <property type="molecule type" value="Genomic_DNA"/>
</dbReference>
<evidence type="ECO:0000256" key="1">
    <source>
        <dbReference type="SAM" id="MobiDB-lite"/>
    </source>
</evidence>
<name>A0A5B7HPD4_PORTR</name>
<reference evidence="2 3" key="1">
    <citation type="submission" date="2019-05" db="EMBL/GenBank/DDBJ databases">
        <title>Another draft genome of Portunus trituberculatus and its Hox gene families provides insights of decapod evolution.</title>
        <authorList>
            <person name="Jeong J.-H."/>
            <person name="Song I."/>
            <person name="Kim S."/>
            <person name="Choi T."/>
            <person name="Kim D."/>
            <person name="Ryu S."/>
            <person name="Kim W."/>
        </authorList>
    </citation>
    <scope>NUCLEOTIDE SEQUENCE [LARGE SCALE GENOMIC DNA]</scope>
    <source>
        <tissue evidence="2">Muscle</tissue>
    </source>
</reference>
<evidence type="ECO:0000313" key="2">
    <source>
        <dbReference type="EMBL" id="MPC72003.1"/>
    </source>
</evidence>
<dbReference type="AlphaFoldDB" id="A0A5B7HPD4"/>
<protein>
    <submittedName>
        <fullName evidence="2">Uncharacterized protein</fullName>
    </submittedName>
</protein>